<comment type="caution">
    <text evidence="1">The sequence shown here is derived from an EMBL/GenBank/DDBJ whole genome shotgun (WGS) entry which is preliminary data.</text>
</comment>
<dbReference type="EMBL" id="MU266504">
    <property type="protein sequence ID" value="KAH7921950.1"/>
    <property type="molecule type" value="Genomic_DNA"/>
</dbReference>
<reference evidence="1" key="1">
    <citation type="journal article" date="2021" name="New Phytol.">
        <title>Evolutionary innovations through gain and loss of genes in the ectomycorrhizal Boletales.</title>
        <authorList>
            <person name="Wu G."/>
            <person name="Miyauchi S."/>
            <person name="Morin E."/>
            <person name="Kuo A."/>
            <person name="Drula E."/>
            <person name="Varga T."/>
            <person name="Kohler A."/>
            <person name="Feng B."/>
            <person name="Cao Y."/>
            <person name="Lipzen A."/>
            <person name="Daum C."/>
            <person name="Hundley H."/>
            <person name="Pangilinan J."/>
            <person name="Johnson J."/>
            <person name="Barry K."/>
            <person name="LaButti K."/>
            <person name="Ng V."/>
            <person name="Ahrendt S."/>
            <person name="Min B."/>
            <person name="Choi I.G."/>
            <person name="Park H."/>
            <person name="Plett J.M."/>
            <person name="Magnuson J."/>
            <person name="Spatafora J.W."/>
            <person name="Nagy L.G."/>
            <person name="Henrissat B."/>
            <person name="Grigoriev I.V."/>
            <person name="Yang Z.L."/>
            <person name="Xu J."/>
            <person name="Martin F.M."/>
        </authorList>
    </citation>
    <scope>NUCLEOTIDE SEQUENCE</scope>
    <source>
        <strain evidence="1">KUC20120723A-06</strain>
    </source>
</reference>
<evidence type="ECO:0000313" key="1">
    <source>
        <dbReference type="EMBL" id="KAH7921950.1"/>
    </source>
</evidence>
<proteinExistence type="predicted"/>
<keyword evidence="1" id="KW-0378">Hydrolase</keyword>
<name>A0ACB8B9G1_9AGAM</name>
<evidence type="ECO:0000313" key="2">
    <source>
        <dbReference type="Proteomes" id="UP000790709"/>
    </source>
</evidence>
<accession>A0ACB8B9G1</accession>
<protein>
    <submittedName>
        <fullName evidence="1">Glycoside hydrolase family 92 protein</fullName>
    </submittedName>
</protein>
<organism evidence="1 2">
    <name type="scientific">Leucogyrophana mollusca</name>
    <dbReference type="NCBI Taxonomy" id="85980"/>
    <lineage>
        <taxon>Eukaryota</taxon>
        <taxon>Fungi</taxon>
        <taxon>Dikarya</taxon>
        <taxon>Basidiomycota</taxon>
        <taxon>Agaricomycotina</taxon>
        <taxon>Agaricomycetes</taxon>
        <taxon>Agaricomycetidae</taxon>
        <taxon>Boletales</taxon>
        <taxon>Boletales incertae sedis</taxon>
        <taxon>Leucogyrophana</taxon>
    </lineage>
</organism>
<gene>
    <name evidence="1" type="ORF">BV22DRAFT_1131829</name>
</gene>
<sequence length="821" mass="91133">MPRTRDVLFFSAIVLLGPAGSSAIITDPASYVNVFIGTTNGGHVFPGATLPHGMVKVGMDTDSPGNQAGYDADSAFKATGFSQLHDTGTGGGASLSNFKLWPLSRCSSFESCTTSMHDRKALRKTRSDGFPDDLGSPGYFATNLSTGVRVELTASRRTALHRYTFPASSRIPRILVDITNDGMESAFNPVVDIDSRTGRVTGGARFSASFGHGSYDLYTCVDFKGDGYSIPSVSEYGIYTGNEPVRGRANFTHGTASVLYQEDSYTHHVNPGYASEIGALIGFPPSSNTTHQSTTILARVGVSFISSAQACKSAESEIPHFDFNATRQKSREVWNDLLGRVQVDTHGVDRETIDLFYSSLYRTHIVPADYTGENPRWNSTEPYYDSFYCNWDTYRTLFPLMSLHDPAEFARIDGFLSVAELLCNNMYKEAAVSGALGLYHVTCLSYSQRPRGEGGDPILAEFFVKFHEHAAALNVSADALYTALLADAEVQPDDWNLQGRQVDTWKKYNYIPSDIHSRGGMNTRQVSRTLEYAFNDFSIAQVSKILDKTDDFIKYSRRATNFFNVWNPNVTLPGHPEIKGMMQPRFASGRWNYTDPRHCSPKDPTHSACFLDGFNTDGFYEGSPMAYSQYVPQDTARLIQMQGGKEAFIKRLDLVIDEGYFDVTDEPSQQIPFMYHYANRPGLSTQRSRETISRFYNTTVHGLPGNDDSGAMGSYAVFYLAGMYPLPATRQFLLSSPYFPKISFFNPILNTTTTFKVKGFKGNPKDGKGGKVFVKVCLNRWIIDLVGILAHLYLPEREDRRKAMEVELLCGMGRLPTGLHD</sequence>
<keyword evidence="2" id="KW-1185">Reference proteome</keyword>
<dbReference type="Proteomes" id="UP000790709">
    <property type="component" value="Unassembled WGS sequence"/>
</dbReference>